<gene>
    <name evidence="1" type="ORF">GJV76_06180</name>
</gene>
<keyword evidence="2" id="KW-1185">Reference proteome</keyword>
<dbReference type="Proteomes" id="UP000438760">
    <property type="component" value="Unassembled WGS sequence"/>
</dbReference>
<reference evidence="1 2" key="1">
    <citation type="submission" date="2019-11" db="EMBL/GenBank/DDBJ databases">
        <title>Genome of Strain BIT-d1.</title>
        <authorList>
            <person name="Yang Y."/>
        </authorList>
    </citation>
    <scope>NUCLEOTIDE SEQUENCE [LARGE SCALE GENOMIC DNA]</scope>
    <source>
        <strain evidence="1 2">BIT-d1</strain>
    </source>
</reference>
<comment type="caution">
    <text evidence="1">The sequence shown here is derived from an EMBL/GenBank/DDBJ whole genome shotgun (WGS) entry which is preliminary data.</text>
</comment>
<accession>A0A6I3LGV8</accession>
<organism evidence="1 2">
    <name type="scientific">Myroides albus</name>
    <dbReference type="NCBI Taxonomy" id="2562892"/>
    <lineage>
        <taxon>Bacteria</taxon>
        <taxon>Pseudomonadati</taxon>
        <taxon>Bacteroidota</taxon>
        <taxon>Flavobacteriia</taxon>
        <taxon>Flavobacteriales</taxon>
        <taxon>Flavobacteriaceae</taxon>
        <taxon>Myroides</taxon>
    </lineage>
</organism>
<protein>
    <recommendedName>
        <fullName evidence="3">2-dehydro-3-deoxyphosphooctonate aldolase</fullName>
    </recommendedName>
</protein>
<name>A0A6I3LGV8_9FLAO</name>
<evidence type="ECO:0008006" key="3">
    <source>
        <dbReference type="Google" id="ProtNLM"/>
    </source>
</evidence>
<dbReference type="OrthoDB" id="5522619at2"/>
<evidence type="ECO:0000313" key="1">
    <source>
        <dbReference type="EMBL" id="MTG97728.1"/>
    </source>
</evidence>
<dbReference type="EMBL" id="WMJX01000009">
    <property type="protein sequence ID" value="MTG97728.1"/>
    <property type="molecule type" value="Genomic_DNA"/>
</dbReference>
<sequence length="140" mass="15912">MRKIILLLMGSVCLFFSNCKKEKTVDDLASIKVDIGENEFGYTSTNPILIGGAKDSIGPESERIYLKELVDLDGNPIVYNRVGSCCPFATENGRYGRGLLDVYKVYVEGKKDTIELYMNMYERDTIMAPKGFKFKYEMDF</sequence>
<evidence type="ECO:0000313" key="2">
    <source>
        <dbReference type="Proteomes" id="UP000438760"/>
    </source>
</evidence>
<dbReference type="AlphaFoldDB" id="A0A6I3LGV8"/>
<proteinExistence type="predicted"/>
<dbReference type="RefSeq" id="WP_155091769.1">
    <property type="nucleotide sequence ID" value="NZ_CP102754.1"/>
</dbReference>